<evidence type="ECO:0000259" key="12">
    <source>
        <dbReference type="PROSITE" id="PS50109"/>
    </source>
</evidence>
<evidence type="ECO:0000313" key="14">
    <source>
        <dbReference type="EMBL" id="SON54897.1"/>
    </source>
</evidence>
<dbReference type="InterPro" id="IPR050428">
    <property type="entry name" value="TCS_sensor_his_kinase"/>
</dbReference>
<dbReference type="InterPro" id="IPR036097">
    <property type="entry name" value="HisK_dim/P_sf"/>
</dbReference>
<keyword evidence="6 11" id="KW-0812">Transmembrane</keyword>
<dbReference type="PROSITE" id="PS50109">
    <property type="entry name" value="HIS_KIN"/>
    <property type="match status" value="1"/>
</dbReference>
<dbReference type="InterPro" id="IPR005467">
    <property type="entry name" value="His_kinase_dom"/>
</dbReference>
<name>A0A2C9D3J2_9HYPH</name>
<evidence type="ECO:0000256" key="5">
    <source>
        <dbReference type="ARBA" id="ARBA00022679"/>
    </source>
</evidence>
<feature type="domain" description="HAMP" evidence="13">
    <location>
        <begin position="197"/>
        <end position="248"/>
    </location>
</feature>
<dbReference type="SUPFAM" id="SSF55874">
    <property type="entry name" value="ATPase domain of HSP90 chaperone/DNA topoisomerase II/histidine kinase"/>
    <property type="match status" value="1"/>
</dbReference>
<keyword evidence="7" id="KW-0418">Kinase</keyword>
<evidence type="ECO:0000256" key="4">
    <source>
        <dbReference type="ARBA" id="ARBA00022553"/>
    </source>
</evidence>
<evidence type="ECO:0000256" key="3">
    <source>
        <dbReference type="ARBA" id="ARBA00012438"/>
    </source>
</evidence>
<dbReference type="InterPro" id="IPR003594">
    <property type="entry name" value="HATPase_dom"/>
</dbReference>
<dbReference type="AlphaFoldDB" id="A0A2C9D3J2"/>
<gene>
    <name evidence="14" type="primary">phoQ</name>
    <name evidence="14" type="ORF">HDIA_1356</name>
</gene>
<accession>A0A2C9D3J2</accession>
<evidence type="ECO:0000256" key="7">
    <source>
        <dbReference type="ARBA" id="ARBA00022777"/>
    </source>
</evidence>
<evidence type="ECO:0000256" key="11">
    <source>
        <dbReference type="SAM" id="Phobius"/>
    </source>
</evidence>
<dbReference type="InterPro" id="IPR036890">
    <property type="entry name" value="HATPase_C_sf"/>
</dbReference>
<dbReference type="GO" id="GO:0005886">
    <property type="term" value="C:plasma membrane"/>
    <property type="evidence" value="ECO:0007669"/>
    <property type="project" value="TreeGrafter"/>
</dbReference>
<dbReference type="InterPro" id="IPR004358">
    <property type="entry name" value="Sig_transdc_His_kin-like_C"/>
</dbReference>
<evidence type="ECO:0000256" key="1">
    <source>
        <dbReference type="ARBA" id="ARBA00000085"/>
    </source>
</evidence>
<dbReference type="PRINTS" id="PR00344">
    <property type="entry name" value="BCTRLSENSOR"/>
</dbReference>
<keyword evidence="9" id="KW-0902">Two-component regulatory system</keyword>
<feature type="transmembrane region" description="Helical" evidence="11">
    <location>
        <begin position="176"/>
        <end position="196"/>
    </location>
</feature>
<dbReference type="Gene3D" id="3.30.565.10">
    <property type="entry name" value="Histidine kinase-like ATPase, C-terminal domain"/>
    <property type="match status" value="1"/>
</dbReference>
<reference evidence="15" key="1">
    <citation type="submission" date="2017-09" db="EMBL/GenBank/DDBJ databases">
        <title>Genome sequence of Nannocystis excedens DSM 71.</title>
        <authorList>
            <person name="Blom J."/>
        </authorList>
    </citation>
    <scope>NUCLEOTIDE SEQUENCE [LARGE SCALE GENOMIC DNA]</scope>
    <source>
        <strain evidence="15">type strain: E19</strain>
    </source>
</reference>
<dbReference type="InterPro" id="IPR003660">
    <property type="entry name" value="HAMP_dom"/>
</dbReference>
<keyword evidence="10 11" id="KW-0472">Membrane</keyword>
<dbReference type="Gene3D" id="1.10.287.130">
    <property type="match status" value="1"/>
</dbReference>
<keyword evidence="4" id="KW-0597">Phosphoprotein</keyword>
<proteinExistence type="predicted"/>
<dbReference type="EMBL" id="LT960614">
    <property type="protein sequence ID" value="SON54897.1"/>
    <property type="molecule type" value="Genomic_DNA"/>
</dbReference>
<evidence type="ECO:0000256" key="2">
    <source>
        <dbReference type="ARBA" id="ARBA00004370"/>
    </source>
</evidence>
<feature type="domain" description="Histidine kinase" evidence="12">
    <location>
        <begin position="256"/>
        <end position="461"/>
    </location>
</feature>
<dbReference type="PROSITE" id="PS50885">
    <property type="entry name" value="HAMP"/>
    <property type="match status" value="1"/>
</dbReference>
<evidence type="ECO:0000259" key="13">
    <source>
        <dbReference type="PROSITE" id="PS50885"/>
    </source>
</evidence>
<evidence type="ECO:0000256" key="9">
    <source>
        <dbReference type="ARBA" id="ARBA00023012"/>
    </source>
</evidence>
<dbReference type="SUPFAM" id="SSF47384">
    <property type="entry name" value="Homodimeric domain of signal transducing histidine kinase"/>
    <property type="match status" value="1"/>
</dbReference>
<dbReference type="SMART" id="SM00387">
    <property type="entry name" value="HATPase_c"/>
    <property type="match status" value="1"/>
</dbReference>
<protein>
    <recommendedName>
        <fullName evidence="3">histidine kinase</fullName>
        <ecNumber evidence="3">2.7.13.3</ecNumber>
    </recommendedName>
</protein>
<dbReference type="PANTHER" id="PTHR45436">
    <property type="entry name" value="SENSOR HISTIDINE KINASE YKOH"/>
    <property type="match status" value="1"/>
</dbReference>
<evidence type="ECO:0000256" key="6">
    <source>
        <dbReference type="ARBA" id="ARBA00022692"/>
    </source>
</evidence>
<comment type="subcellular location">
    <subcellularLocation>
        <location evidence="2">Membrane</location>
    </subcellularLocation>
</comment>
<feature type="transmembrane region" description="Helical" evidence="11">
    <location>
        <begin position="21"/>
        <end position="43"/>
    </location>
</feature>
<evidence type="ECO:0000313" key="15">
    <source>
        <dbReference type="Proteomes" id="UP000223606"/>
    </source>
</evidence>
<dbReference type="PANTHER" id="PTHR45436:SF5">
    <property type="entry name" value="SENSOR HISTIDINE KINASE TRCS"/>
    <property type="match status" value="1"/>
</dbReference>
<keyword evidence="8 11" id="KW-1133">Transmembrane helix</keyword>
<dbReference type="RefSeq" id="WP_099555479.1">
    <property type="nucleotide sequence ID" value="NZ_LT960614.1"/>
</dbReference>
<dbReference type="Pfam" id="PF02518">
    <property type="entry name" value="HATPase_c"/>
    <property type="match status" value="1"/>
</dbReference>
<sequence>MGWRDLFHSATWKRSLALRMTLVAIVWSVVALAISGVILVGLFRDSAERHLDDRLKTSLDGLAGSLVAAQRGSPLEGDSLAEPEFKLPLSGWYWLVKDGRTGIVLWSSDSLYGDALDVGNTPADGEIHARYLEGPGGVQLRVISQVITAPAGTGYDVTVAGNAAQLNAEVMTFRQSVFVTFAVFAIGLLAAIFFQVRTGLRPLSRMRAALADVRNGESDRLTGDFPIEINPLAQEMNALIEANLKAVERARANAGNLAHALKTPLSVIINESRTEKGPFAQKVLEQAATMRVRINDALEQARLAAERRVLGAVSDVGSSLKGIARVLKRAYADREIDIEIVMPKEMRVRVERSDLDEILGNVLDNACKFGNGRLRVSMEESRSSQTGRDFVIVSVEDNGRGLTEADRKTALQRGRRLDESVPGSGLGLSIVHDLVEIYGGTLDLGESALGGLAVRIGLPSV</sequence>
<dbReference type="EC" id="2.7.13.3" evidence="3"/>
<dbReference type="Proteomes" id="UP000223606">
    <property type="component" value="Chromosome 1"/>
</dbReference>
<keyword evidence="5 14" id="KW-0808">Transferase</keyword>
<organism evidence="14 15">
    <name type="scientific">Hartmannibacter diazotrophicus</name>
    <dbReference type="NCBI Taxonomy" id="1482074"/>
    <lineage>
        <taxon>Bacteria</taxon>
        <taxon>Pseudomonadati</taxon>
        <taxon>Pseudomonadota</taxon>
        <taxon>Alphaproteobacteria</taxon>
        <taxon>Hyphomicrobiales</taxon>
        <taxon>Pleomorphomonadaceae</taxon>
        <taxon>Hartmannibacter</taxon>
    </lineage>
</organism>
<evidence type="ECO:0000256" key="8">
    <source>
        <dbReference type="ARBA" id="ARBA00022989"/>
    </source>
</evidence>
<keyword evidence="15" id="KW-1185">Reference proteome</keyword>
<dbReference type="OrthoDB" id="9809567at2"/>
<evidence type="ECO:0000256" key="10">
    <source>
        <dbReference type="ARBA" id="ARBA00023136"/>
    </source>
</evidence>
<dbReference type="KEGG" id="hdi:HDIA_1356"/>
<dbReference type="GO" id="GO:0000155">
    <property type="term" value="F:phosphorelay sensor kinase activity"/>
    <property type="evidence" value="ECO:0007669"/>
    <property type="project" value="InterPro"/>
</dbReference>
<comment type="catalytic activity">
    <reaction evidence="1">
        <text>ATP + protein L-histidine = ADP + protein N-phospho-L-histidine.</text>
        <dbReference type="EC" id="2.7.13.3"/>
    </reaction>
</comment>